<dbReference type="EMBL" id="LT629740">
    <property type="protein sequence ID" value="SDT05620.1"/>
    <property type="molecule type" value="Genomic_DNA"/>
</dbReference>
<evidence type="ECO:0000256" key="2">
    <source>
        <dbReference type="ARBA" id="ARBA00007637"/>
    </source>
</evidence>
<dbReference type="SUPFAM" id="SSF51735">
    <property type="entry name" value="NAD(P)-binding Rossmann-fold domains"/>
    <property type="match status" value="1"/>
</dbReference>
<proteinExistence type="inferred from homology"/>
<evidence type="ECO:0000313" key="7">
    <source>
        <dbReference type="EMBL" id="SDT05620.1"/>
    </source>
</evidence>
<dbReference type="AlphaFoldDB" id="A0A1H1X958"/>
<name>A0A1H1X958_MUCMA</name>
<dbReference type="PANTHER" id="PTHR43725:SF53">
    <property type="entry name" value="UDP-ARABINOSE 4-EPIMERASE 1"/>
    <property type="match status" value="1"/>
</dbReference>
<reference evidence="7 8" key="1">
    <citation type="submission" date="2016-10" db="EMBL/GenBank/DDBJ databases">
        <authorList>
            <person name="de Groot N.N."/>
        </authorList>
    </citation>
    <scope>NUCLEOTIDE SEQUENCE [LARGE SCALE GENOMIC DNA]</scope>
    <source>
        <strain evidence="7 8">MP1X4</strain>
    </source>
</reference>
<keyword evidence="8" id="KW-1185">Reference proteome</keyword>
<dbReference type="Pfam" id="PF01370">
    <property type="entry name" value="Epimerase"/>
    <property type="match status" value="1"/>
</dbReference>
<accession>A0A1H1X958</accession>
<protein>
    <recommendedName>
        <fullName evidence="3">UDP-glucose 4-epimerase</fullName>
    </recommendedName>
    <alternativeName>
        <fullName evidence="5">Galactowaldenase</fullName>
    </alternativeName>
    <alternativeName>
        <fullName evidence="4">UDP-galactose 4-epimerase</fullName>
    </alternativeName>
</protein>
<organism evidence="7 8">
    <name type="scientific">Mucilaginibacter mallensis</name>
    <dbReference type="NCBI Taxonomy" id="652787"/>
    <lineage>
        <taxon>Bacteria</taxon>
        <taxon>Pseudomonadati</taxon>
        <taxon>Bacteroidota</taxon>
        <taxon>Sphingobacteriia</taxon>
        <taxon>Sphingobacteriales</taxon>
        <taxon>Sphingobacteriaceae</taxon>
        <taxon>Mucilaginibacter</taxon>
    </lineage>
</organism>
<evidence type="ECO:0000256" key="5">
    <source>
        <dbReference type="ARBA" id="ARBA00033067"/>
    </source>
</evidence>
<dbReference type="STRING" id="652787.SAMN05216490_2388"/>
<evidence type="ECO:0000256" key="1">
    <source>
        <dbReference type="ARBA" id="ARBA00004947"/>
    </source>
</evidence>
<dbReference type="Proteomes" id="UP000199679">
    <property type="component" value="Chromosome I"/>
</dbReference>
<gene>
    <name evidence="7" type="ORF">SAMN05216490_2388</name>
</gene>
<evidence type="ECO:0000259" key="6">
    <source>
        <dbReference type="Pfam" id="PF01370"/>
    </source>
</evidence>
<dbReference type="Gene3D" id="3.40.50.720">
    <property type="entry name" value="NAD(P)-binding Rossmann-like Domain"/>
    <property type="match status" value="1"/>
</dbReference>
<comment type="pathway">
    <text evidence="1">Carbohydrate metabolism; galactose metabolism.</text>
</comment>
<dbReference type="InterPro" id="IPR036291">
    <property type="entry name" value="NAD(P)-bd_dom_sf"/>
</dbReference>
<evidence type="ECO:0000313" key="8">
    <source>
        <dbReference type="Proteomes" id="UP000199679"/>
    </source>
</evidence>
<comment type="similarity">
    <text evidence="2">Belongs to the NAD(P)-dependent epimerase/dehydratase family.</text>
</comment>
<feature type="domain" description="NAD-dependent epimerase/dehydratase" evidence="6">
    <location>
        <begin position="7"/>
        <end position="240"/>
    </location>
</feature>
<dbReference type="PANTHER" id="PTHR43725">
    <property type="entry name" value="UDP-GLUCOSE 4-EPIMERASE"/>
    <property type="match status" value="1"/>
</dbReference>
<evidence type="ECO:0000256" key="3">
    <source>
        <dbReference type="ARBA" id="ARBA00018569"/>
    </source>
</evidence>
<dbReference type="InterPro" id="IPR001509">
    <property type="entry name" value="Epimerase_deHydtase"/>
</dbReference>
<evidence type="ECO:0000256" key="4">
    <source>
        <dbReference type="ARBA" id="ARBA00031367"/>
    </source>
</evidence>
<sequence>MNMAPTILITGASGFLGTYLADEAAKQGYQLIGIDLRAPLRPHLWVGFATSSLENVDLDQLLKGHHLAAVCHLAGGASVALSVNDPYGDFSSLLPGTARIALYLLKNQPQAQIFFFSSAAVYGNPKTLPITEHTPVQPISPYGIHKSLAESLLANYSRAMGLKATIFRIFSVYGPGLRKQLIYDVSLRAIRAAALGERSIQLFGTGLESRDFLYVEDLCQAVLTVLSAQTNTDFAIYNLGSGVENTVADVANCIVKHLGIDIEVTFDGKVPKGDPLNWRADISKLSQLGFSAEYSMNDGLKQVADWAKALA</sequence>